<keyword evidence="6 12" id="KW-0067">ATP-binding</keyword>
<dbReference type="PRINTS" id="PR01046">
    <property type="entry name" value="TRNASYNTHPRO"/>
</dbReference>
<accession>A0A848DK72</accession>
<keyword evidence="3 12" id="KW-0963">Cytoplasm</keyword>
<evidence type="ECO:0000313" key="15">
    <source>
        <dbReference type="Proteomes" id="UP000586918"/>
    </source>
</evidence>
<dbReference type="InterPro" id="IPR007214">
    <property type="entry name" value="YbaK/aa-tRNA-synth-assoc-dom"/>
</dbReference>
<evidence type="ECO:0000256" key="1">
    <source>
        <dbReference type="ARBA" id="ARBA00004496"/>
    </source>
</evidence>
<dbReference type="AlphaFoldDB" id="A0A848DK72"/>
<evidence type="ECO:0000256" key="2">
    <source>
        <dbReference type="ARBA" id="ARBA00011738"/>
    </source>
</evidence>
<evidence type="ECO:0000256" key="11">
    <source>
        <dbReference type="ARBA" id="ARBA00060755"/>
    </source>
</evidence>
<dbReference type="HAMAP" id="MF_01569">
    <property type="entry name" value="Pro_tRNA_synth_type1"/>
    <property type="match status" value="1"/>
</dbReference>
<proteinExistence type="inferred from homology"/>
<evidence type="ECO:0000256" key="10">
    <source>
        <dbReference type="ARBA" id="ARBA00053664"/>
    </source>
</evidence>
<dbReference type="GO" id="GO:0005829">
    <property type="term" value="C:cytosol"/>
    <property type="evidence" value="ECO:0007669"/>
    <property type="project" value="TreeGrafter"/>
</dbReference>
<evidence type="ECO:0000256" key="3">
    <source>
        <dbReference type="ARBA" id="ARBA00022490"/>
    </source>
</evidence>
<dbReference type="InterPro" id="IPR045864">
    <property type="entry name" value="aa-tRNA-synth_II/BPL/LPL"/>
</dbReference>
<comment type="similarity">
    <text evidence="11 12">Belongs to the class-II aminoacyl-tRNA synthetase family. ProS type 1 subfamily.</text>
</comment>
<dbReference type="SUPFAM" id="SSF52954">
    <property type="entry name" value="Class II aaRS ABD-related"/>
    <property type="match status" value="1"/>
</dbReference>
<dbReference type="InterPro" id="IPR036621">
    <property type="entry name" value="Anticodon-bd_dom_sf"/>
</dbReference>
<keyword evidence="7 12" id="KW-0648">Protein biosynthesis</keyword>
<dbReference type="Gene3D" id="3.30.930.10">
    <property type="entry name" value="Bira Bifunctional Protein, Domain 2"/>
    <property type="match status" value="2"/>
</dbReference>
<dbReference type="InterPro" id="IPR036754">
    <property type="entry name" value="YbaK/aa-tRNA-synt-asso_dom_sf"/>
</dbReference>
<feature type="domain" description="Aminoacyl-transfer RNA synthetases class-II family profile" evidence="13">
    <location>
        <begin position="35"/>
        <end position="481"/>
    </location>
</feature>
<dbReference type="InterPro" id="IPR004154">
    <property type="entry name" value="Anticodon-bd"/>
</dbReference>
<dbReference type="GO" id="GO:0005524">
    <property type="term" value="F:ATP binding"/>
    <property type="evidence" value="ECO:0007669"/>
    <property type="project" value="UniProtKB-UniRule"/>
</dbReference>
<dbReference type="FunFam" id="3.30.930.10:FF:000070">
    <property type="entry name" value="Proline--tRNA ligase"/>
    <property type="match status" value="1"/>
</dbReference>
<name>A0A848DK72_9PSEU</name>
<evidence type="ECO:0000256" key="12">
    <source>
        <dbReference type="HAMAP-Rule" id="MF_01569"/>
    </source>
</evidence>
<keyword evidence="5 12" id="KW-0547">Nucleotide-binding</keyword>
<dbReference type="InterPro" id="IPR033730">
    <property type="entry name" value="ProRS_core_prok"/>
</dbReference>
<dbReference type="CDD" id="cd00861">
    <property type="entry name" value="ProRS_anticodon_short"/>
    <property type="match status" value="1"/>
</dbReference>
<dbReference type="InterPro" id="IPR006195">
    <property type="entry name" value="aa-tRNA-synth_II"/>
</dbReference>
<evidence type="ECO:0000259" key="13">
    <source>
        <dbReference type="PROSITE" id="PS50862"/>
    </source>
</evidence>
<dbReference type="RefSeq" id="WP_169413632.1">
    <property type="nucleotide sequence ID" value="NZ_JAAXKZ010000052.1"/>
</dbReference>
<comment type="subcellular location">
    <subcellularLocation>
        <location evidence="1 12">Cytoplasm</location>
    </subcellularLocation>
</comment>
<comment type="caution">
    <text evidence="14">The sequence shown here is derived from an EMBL/GenBank/DDBJ whole genome shotgun (WGS) entry which is preliminary data.</text>
</comment>
<dbReference type="FunFam" id="3.30.930.10:FF:000065">
    <property type="entry name" value="Proline--tRNA ligase"/>
    <property type="match status" value="1"/>
</dbReference>
<evidence type="ECO:0000256" key="7">
    <source>
        <dbReference type="ARBA" id="ARBA00022917"/>
    </source>
</evidence>
<keyword evidence="8 12" id="KW-0030">Aminoacyl-tRNA synthetase</keyword>
<dbReference type="PANTHER" id="PTHR42753:SF2">
    <property type="entry name" value="PROLINE--TRNA LIGASE"/>
    <property type="match status" value="1"/>
</dbReference>
<evidence type="ECO:0000256" key="8">
    <source>
        <dbReference type="ARBA" id="ARBA00023146"/>
    </source>
</evidence>
<dbReference type="Proteomes" id="UP000586918">
    <property type="component" value="Unassembled WGS sequence"/>
</dbReference>
<dbReference type="InterPro" id="IPR004500">
    <property type="entry name" value="Pro-tRNA-synth_IIa_bac-type"/>
</dbReference>
<dbReference type="PANTHER" id="PTHR42753">
    <property type="entry name" value="MITOCHONDRIAL RIBOSOME PROTEIN L39/PROLYL-TRNA LIGASE FAMILY MEMBER"/>
    <property type="match status" value="1"/>
</dbReference>
<comment type="subunit">
    <text evidence="2 12">Homodimer.</text>
</comment>
<dbReference type="InterPro" id="IPR044140">
    <property type="entry name" value="ProRS_anticodon_short"/>
</dbReference>
<dbReference type="GO" id="GO:0004827">
    <property type="term" value="F:proline-tRNA ligase activity"/>
    <property type="evidence" value="ECO:0007669"/>
    <property type="project" value="UniProtKB-UniRule"/>
</dbReference>
<evidence type="ECO:0000256" key="5">
    <source>
        <dbReference type="ARBA" id="ARBA00022741"/>
    </source>
</evidence>
<dbReference type="Pfam" id="PF00587">
    <property type="entry name" value="tRNA-synt_2b"/>
    <property type="match status" value="1"/>
</dbReference>
<dbReference type="InterPro" id="IPR002314">
    <property type="entry name" value="aa-tRNA-synt_IIb"/>
</dbReference>
<comment type="catalytic activity">
    <reaction evidence="9 12">
        <text>tRNA(Pro) + L-proline + ATP = L-prolyl-tRNA(Pro) + AMP + diphosphate</text>
        <dbReference type="Rhea" id="RHEA:14305"/>
        <dbReference type="Rhea" id="RHEA-COMP:9700"/>
        <dbReference type="Rhea" id="RHEA-COMP:9702"/>
        <dbReference type="ChEBI" id="CHEBI:30616"/>
        <dbReference type="ChEBI" id="CHEBI:33019"/>
        <dbReference type="ChEBI" id="CHEBI:60039"/>
        <dbReference type="ChEBI" id="CHEBI:78442"/>
        <dbReference type="ChEBI" id="CHEBI:78532"/>
        <dbReference type="ChEBI" id="CHEBI:456215"/>
        <dbReference type="EC" id="6.1.1.15"/>
    </reaction>
</comment>
<reference evidence="14 15" key="1">
    <citation type="submission" date="2020-04" db="EMBL/GenBank/DDBJ databases">
        <authorList>
            <person name="Klaysubun C."/>
            <person name="Duangmal K."/>
            <person name="Lipun K."/>
        </authorList>
    </citation>
    <scope>NUCLEOTIDE SEQUENCE [LARGE SCALE GENOMIC DNA]</scope>
    <source>
        <strain evidence="14 15">DSM 45300</strain>
    </source>
</reference>
<evidence type="ECO:0000313" key="14">
    <source>
        <dbReference type="EMBL" id="NMH92926.1"/>
    </source>
</evidence>
<keyword evidence="15" id="KW-1185">Reference proteome</keyword>
<organism evidence="14 15">
    <name type="scientific">Pseudonocardia bannensis</name>
    <dbReference type="NCBI Taxonomy" id="630973"/>
    <lineage>
        <taxon>Bacteria</taxon>
        <taxon>Bacillati</taxon>
        <taxon>Actinomycetota</taxon>
        <taxon>Actinomycetes</taxon>
        <taxon>Pseudonocardiales</taxon>
        <taxon>Pseudonocardiaceae</taxon>
        <taxon>Pseudonocardia</taxon>
    </lineage>
</organism>
<dbReference type="EC" id="6.1.1.15" evidence="12"/>
<dbReference type="CDD" id="cd00779">
    <property type="entry name" value="ProRS_core_prok"/>
    <property type="match status" value="1"/>
</dbReference>
<comment type="function">
    <text evidence="10 12">Catalyzes the attachment of proline to tRNA(Pro) in a two-step reaction: proline is first activated by ATP to form Pro-AMP and then transferred to the acceptor end of tRNA(Pro). As ProRS can inadvertently accommodate and process non-cognate amino acids such as alanine and cysteine, to avoid such errors it has two additional distinct editing activities against alanine. One activity is designated as 'pretransfer' editing and involves the tRNA(Pro)-independent hydrolysis of activated Ala-AMP. The other activity is designated 'posttransfer' editing and involves deacylation of mischarged Ala-tRNA(Pro). The misacylated Cys-tRNA(Pro) is not edited by ProRS.</text>
</comment>
<dbReference type="NCBIfam" id="NF006625">
    <property type="entry name" value="PRK09194.1"/>
    <property type="match status" value="1"/>
</dbReference>
<dbReference type="GO" id="GO:0002161">
    <property type="term" value="F:aminoacyl-tRNA deacylase activity"/>
    <property type="evidence" value="ECO:0007669"/>
    <property type="project" value="InterPro"/>
</dbReference>
<dbReference type="PROSITE" id="PS50862">
    <property type="entry name" value="AA_TRNA_LIGASE_II"/>
    <property type="match status" value="1"/>
</dbReference>
<evidence type="ECO:0000256" key="4">
    <source>
        <dbReference type="ARBA" id="ARBA00022598"/>
    </source>
</evidence>
<keyword evidence="4 12" id="KW-0436">Ligase</keyword>
<sequence>MLTRMSSLFLRTLREDPADAEVPSHKLLVRAGYVRRVAPGVYSWLPLGLKVLRNIEQVVREEMDAIGAQEIQFPALLPREPYEATNRWTEYGPNLFRLKDRKGGDYLLGPTHEELFTQVVKGEYSSYKDYPVILYQIQTKYRDEERPRAGILRGREFLMKDSYSFDLTDEGLGESYARHREAYVKIFDRLGLRYVIVSATSGAMGGSASEEFLAESETGEDTFVRSPESGYAANVEAVTTPAPPEQPIDDKPPAQVHHTPDTPTIETLVGFLNAAGLGRTFTAADTLKNVLVKTRLPGAKDWELLGVGVPGDREVDMKRLEASLAPAEVALLDDADFAAHPFLVKGYIGPGALTANGVKYLVDPRIVTGTAWVTGADKADHHVVDLVAGRDFTPDGTIEAAEVRAGDPSPDGAGTLVAARGIEIGHIFQLGRKYADAFALDALGPDAKPVRITMGSYGIGVSRLVAAIAEQSHDESGLVWPRAVAPFDVHVVIAGKNEEITAGGEQLAAELEAAGLSVLLDDRKASPGVKFADAELIGVPTIVVVGRGLASGLIEVKDRRTGERTEIARDTVVEHLVELAGKR</sequence>
<comment type="domain">
    <text evidence="12">Consists of three domains: the N-terminal catalytic domain, the editing domain and the C-terminal anticodon-binding domain.</text>
</comment>
<dbReference type="InterPro" id="IPR050062">
    <property type="entry name" value="Pro-tRNA_synthetase"/>
</dbReference>
<dbReference type="NCBIfam" id="TIGR00409">
    <property type="entry name" value="proS_fam_II"/>
    <property type="match status" value="1"/>
</dbReference>
<dbReference type="Gene3D" id="3.40.50.800">
    <property type="entry name" value="Anticodon-binding domain"/>
    <property type="match status" value="1"/>
</dbReference>
<dbReference type="Pfam" id="PF04073">
    <property type="entry name" value="tRNA_edit"/>
    <property type="match status" value="1"/>
</dbReference>
<dbReference type="InterPro" id="IPR002316">
    <property type="entry name" value="Pro-tRNA-ligase_IIa"/>
</dbReference>
<dbReference type="SUPFAM" id="SSF55681">
    <property type="entry name" value="Class II aaRS and biotin synthetases"/>
    <property type="match status" value="1"/>
</dbReference>
<evidence type="ECO:0000256" key="6">
    <source>
        <dbReference type="ARBA" id="ARBA00022840"/>
    </source>
</evidence>
<gene>
    <name evidence="12" type="primary">proS</name>
    <name evidence="14" type="ORF">HF519_15375</name>
</gene>
<dbReference type="InterPro" id="IPR023717">
    <property type="entry name" value="Pro-tRNA-Synthase_IIa_type1"/>
</dbReference>
<evidence type="ECO:0000256" key="9">
    <source>
        <dbReference type="ARBA" id="ARBA00047671"/>
    </source>
</evidence>
<dbReference type="Pfam" id="PF03129">
    <property type="entry name" value="HGTP_anticodon"/>
    <property type="match status" value="1"/>
</dbReference>
<dbReference type="SUPFAM" id="SSF55826">
    <property type="entry name" value="YbaK/ProRS associated domain"/>
    <property type="match status" value="1"/>
</dbReference>
<protein>
    <recommendedName>
        <fullName evidence="12">Proline--tRNA ligase</fullName>
        <ecNumber evidence="12">6.1.1.15</ecNumber>
    </recommendedName>
    <alternativeName>
        <fullName evidence="12">Prolyl-tRNA synthetase</fullName>
        <shortName evidence="12">ProRS</shortName>
    </alternativeName>
</protein>
<dbReference type="GO" id="GO:0006433">
    <property type="term" value="P:prolyl-tRNA aminoacylation"/>
    <property type="evidence" value="ECO:0007669"/>
    <property type="project" value="UniProtKB-UniRule"/>
</dbReference>
<dbReference type="EMBL" id="JAAXKZ010000052">
    <property type="protein sequence ID" value="NMH92926.1"/>
    <property type="molecule type" value="Genomic_DNA"/>
</dbReference>